<dbReference type="Proteomes" id="UP000820818">
    <property type="component" value="Linkage Group LG7"/>
</dbReference>
<evidence type="ECO:0000256" key="9">
    <source>
        <dbReference type="ARBA" id="ARBA00030390"/>
    </source>
</evidence>
<dbReference type="InterPro" id="IPR036590">
    <property type="entry name" value="SRAP-like"/>
</dbReference>
<feature type="region of interest" description="Disordered" evidence="12">
    <location>
        <begin position="297"/>
        <end position="343"/>
    </location>
</feature>
<dbReference type="SUPFAM" id="SSF143081">
    <property type="entry name" value="BB1717-like"/>
    <property type="match status" value="1"/>
</dbReference>
<organism evidence="13 14">
    <name type="scientific">Daphnia sinensis</name>
    <dbReference type="NCBI Taxonomy" id="1820382"/>
    <lineage>
        <taxon>Eukaryota</taxon>
        <taxon>Metazoa</taxon>
        <taxon>Ecdysozoa</taxon>
        <taxon>Arthropoda</taxon>
        <taxon>Crustacea</taxon>
        <taxon>Branchiopoda</taxon>
        <taxon>Diplostraca</taxon>
        <taxon>Cladocera</taxon>
        <taxon>Anomopoda</taxon>
        <taxon>Daphniidae</taxon>
        <taxon>Daphnia</taxon>
        <taxon>Daphnia similis group</taxon>
    </lineage>
</organism>
<dbReference type="GO" id="GO:0016829">
    <property type="term" value="F:lyase activity"/>
    <property type="evidence" value="ECO:0007669"/>
    <property type="project" value="UniProtKB-KW"/>
</dbReference>
<dbReference type="PANTHER" id="PTHR13604">
    <property type="entry name" value="DC12-RELATED"/>
    <property type="match status" value="1"/>
</dbReference>
<keyword evidence="5" id="KW-0378">Hydrolase</keyword>
<dbReference type="GO" id="GO:0106300">
    <property type="term" value="P:protein-DNA covalent cross-linking repair"/>
    <property type="evidence" value="ECO:0007669"/>
    <property type="project" value="InterPro"/>
</dbReference>
<evidence type="ECO:0000313" key="13">
    <source>
        <dbReference type="EMBL" id="KAI9555216.1"/>
    </source>
</evidence>
<comment type="caution">
    <text evidence="13">The sequence shown here is derived from an EMBL/GenBank/DDBJ whole genome shotgun (WGS) entry which is preliminary data.</text>
</comment>
<name>A0AAD5KLI3_9CRUS</name>
<evidence type="ECO:0000256" key="2">
    <source>
        <dbReference type="ARBA" id="ARBA00015888"/>
    </source>
</evidence>
<evidence type="ECO:0000256" key="4">
    <source>
        <dbReference type="ARBA" id="ARBA00022763"/>
    </source>
</evidence>
<dbReference type="EMBL" id="WJBH02000007">
    <property type="protein sequence ID" value="KAI9555216.1"/>
    <property type="molecule type" value="Genomic_DNA"/>
</dbReference>
<protein>
    <recommendedName>
        <fullName evidence="2">Abasic site processing protein HMCES</fullName>
    </recommendedName>
    <alternativeName>
        <fullName evidence="9">Embryonic stem cell-specific 5-hydroxymethylcytosine-binding protein</fullName>
    </alternativeName>
    <alternativeName>
        <fullName evidence="10">Peptidase HMCES</fullName>
    </alternativeName>
    <alternativeName>
        <fullName evidence="11">SRAP domain-containing protein 1</fullName>
    </alternativeName>
</protein>
<evidence type="ECO:0000256" key="1">
    <source>
        <dbReference type="ARBA" id="ARBA00008136"/>
    </source>
</evidence>
<evidence type="ECO:0000256" key="11">
    <source>
        <dbReference type="ARBA" id="ARBA00031130"/>
    </source>
</evidence>
<keyword evidence="14" id="KW-1185">Reference proteome</keyword>
<keyword evidence="3" id="KW-0645">Protease</keyword>
<evidence type="ECO:0000256" key="10">
    <source>
        <dbReference type="ARBA" id="ARBA00030898"/>
    </source>
</evidence>
<dbReference type="InterPro" id="IPR003738">
    <property type="entry name" value="SRAP"/>
</dbReference>
<evidence type="ECO:0000256" key="6">
    <source>
        <dbReference type="ARBA" id="ARBA00023124"/>
    </source>
</evidence>
<dbReference type="AlphaFoldDB" id="A0AAD5KLI3"/>
<comment type="similarity">
    <text evidence="1">Belongs to the SOS response-associated peptidase family.</text>
</comment>
<dbReference type="PANTHER" id="PTHR13604:SF0">
    <property type="entry name" value="ABASIC SITE PROCESSING PROTEIN HMCES"/>
    <property type="match status" value="1"/>
</dbReference>
<evidence type="ECO:0000256" key="5">
    <source>
        <dbReference type="ARBA" id="ARBA00022801"/>
    </source>
</evidence>
<dbReference type="Pfam" id="PF02586">
    <property type="entry name" value="SRAP"/>
    <property type="match status" value="1"/>
</dbReference>
<accession>A0AAD5KLI3</accession>
<dbReference type="GO" id="GO:0003697">
    <property type="term" value="F:single-stranded DNA binding"/>
    <property type="evidence" value="ECO:0007669"/>
    <property type="project" value="InterPro"/>
</dbReference>
<dbReference type="Gene3D" id="3.90.1680.10">
    <property type="entry name" value="SOS response associated peptidase-like"/>
    <property type="match status" value="1"/>
</dbReference>
<dbReference type="GO" id="GO:0006508">
    <property type="term" value="P:proteolysis"/>
    <property type="evidence" value="ECO:0007669"/>
    <property type="project" value="UniProtKB-KW"/>
</dbReference>
<sequence>MCGRTACTLSPDVLCKACTYKKTNSDCYTQVEWKESSNGKECDPSTNFVPTFYGPVMISKKHLDPNADPADRVLMPMMWGIIPRWHKGSPTQHKITTNNCRIEGITESRLYKDPLQKGRRCVVLCEGFYEWKKPKNKGGVKQPYIIYFPQPEGQTIFEPETWTDRLNELWSKEDGWKGPKPLTMAGLFDIWKSPADGSIIYSYSIITMDSSSAFAWIHERMPAILETEDDVRDWLDYTRVPAEQALAKLKASSILTCHPVSTDVNNAKNKGDHLTKAIDLNTPKKLSGSGKFMANWLSRGSPVKAEKSESPPKEGVKRRSSMNNKDPAQGTSAKKVKEDETTD</sequence>
<proteinExistence type="inferred from homology"/>
<gene>
    <name evidence="13" type="ORF">GHT06_017731</name>
</gene>
<keyword evidence="8" id="KW-0456">Lyase</keyword>
<feature type="compositionally biased region" description="Polar residues" evidence="12">
    <location>
        <begin position="321"/>
        <end position="332"/>
    </location>
</feature>
<evidence type="ECO:0000256" key="3">
    <source>
        <dbReference type="ARBA" id="ARBA00022670"/>
    </source>
</evidence>
<feature type="compositionally biased region" description="Basic and acidic residues" evidence="12">
    <location>
        <begin position="304"/>
        <end position="317"/>
    </location>
</feature>
<reference evidence="13 14" key="1">
    <citation type="submission" date="2022-05" db="EMBL/GenBank/DDBJ databases">
        <title>A multi-omics perspective on studying reproductive biology in Daphnia sinensis.</title>
        <authorList>
            <person name="Jia J."/>
        </authorList>
    </citation>
    <scope>NUCLEOTIDE SEQUENCE [LARGE SCALE GENOMIC DNA]</scope>
    <source>
        <strain evidence="13 14">WSL</strain>
    </source>
</reference>
<evidence type="ECO:0000256" key="7">
    <source>
        <dbReference type="ARBA" id="ARBA00023125"/>
    </source>
</evidence>
<evidence type="ECO:0000256" key="12">
    <source>
        <dbReference type="SAM" id="MobiDB-lite"/>
    </source>
</evidence>
<keyword evidence="4" id="KW-0227">DNA damage</keyword>
<keyword evidence="7" id="KW-0238">DNA-binding</keyword>
<evidence type="ECO:0000256" key="8">
    <source>
        <dbReference type="ARBA" id="ARBA00023239"/>
    </source>
</evidence>
<evidence type="ECO:0000313" key="14">
    <source>
        <dbReference type="Proteomes" id="UP000820818"/>
    </source>
</evidence>
<dbReference type="GO" id="GO:0008233">
    <property type="term" value="F:peptidase activity"/>
    <property type="evidence" value="ECO:0007669"/>
    <property type="project" value="UniProtKB-KW"/>
</dbReference>
<keyword evidence="6" id="KW-0190">Covalent protein-DNA linkage</keyword>